<protein>
    <recommendedName>
        <fullName evidence="3">DUF4189 domain-containing protein</fullName>
    </recommendedName>
</protein>
<keyword evidence="2" id="KW-1185">Reference proteome</keyword>
<comment type="caution">
    <text evidence="1">The sequence shown here is derived from an EMBL/GenBank/DDBJ whole genome shotgun (WGS) entry which is preliminary data.</text>
</comment>
<organism evidence="1 2">
    <name type="scientific">Cupriavidus campinensis</name>
    <dbReference type="NCBI Taxonomy" id="151783"/>
    <lineage>
        <taxon>Bacteria</taxon>
        <taxon>Pseudomonadati</taxon>
        <taxon>Pseudomonadota</taxon>
        <taxon>Betaproteobacteria</taxon>
        <taxon>Burkholderiales</taxon>
        <taxon>Burkholderiaceae</taxon>
        <taxon>Cupriavidus</taxon>
    </lineage>
</organism>
<sequence>MHWILIAIFAISNGRGATDYGVAMQEFNTQAACIEASKAVIEAKGQASSGYSMGGAYRCVPKG</sequence>
<dbReference type="RefSeq" id="WP_144196750.1">
    <property type="nucleotide sequence ID" value="NZ_VCIZ01000002.1"/>
</dbReference>
<proteinExistence type="predicted"/>
<dbReference type="Proteomes" id="UP000318943">
    <property type="component" value="Unassembled WGS sequence"/>
</dbReference>
<evidence type="ECO:0008006" key="3">
    <source>
        <dbReference type="Google" id="ProtNLM"/>
    </source>
</evidence>
<name>A0ABY3ESU5_9BURK</name>
<gene>
    <name evidence="1" type="ORF">FGG12_06155</name>
</gene>
<dbReference type="EMBL" id="VCIZ01000002">
    <property type="protein sequence ID" value="TSP14050.1"/>
    <property type="molecule type" value="Genomic_DNA"/>
</dbReference>
<evidence type="ECO:0000313" key="1">
    <source>
        <dbReference type="EMBL" id="TSP14050.1"/>
    </source>
</evidence>
<reference evidence="1 2" key="1">
    <citation type="submission" date="2019-05" db="EMBL/GenBank/DDBJ databases">
        <title>Whole genome sequence analysis of Cupriavidus campinensis S14E4C strain.</title>
        <authorList>
            <person name="Abbaszade G."/>
            <person name="Szabo A."/>
            <person name="Toumi M."/>
            <person name="Toth E."/>
        </authorList>
    </citation>
    <scope>NUCLEOTIDE SEQUENCE [LARGE SCALE GENOMIC DNA]</scope>
    <source>
        <strain evidence="1 2">S14E4C</strain>
    </source>
</reference>
<accession>A0ABY3ESU5</accession>
<evidence type="ECO:0000313" key="2">
    <source>
        <dbReference type="Proteomes" id="UP000318943"/>
    </source>
</evidence>